<keyword evidence="5" id="KW-0963">Cytoplasm</keyword>
<gene>
    <name evidence="25" type="ORF">GCM10020369_09000</name>
</gene>
<comment type="catalytic activity">
    <reaction evidence="13">
        <text>(5Z,8Z,11Z,14Z)-eicosatetraenoyl-CoA + H2O = (5Z,8Z,11Z,14Z)-eicosatetraenoate + CoA + H(+)</text>
        <dbReference type="Rhea" id="RHEA:40151"/>
        <dbReference type="ChEBI" id="CHEBI:15377"/>
        <dbReference type="ChEBI" id="CHEBI:15378"/>
        <dbReference type="ChEBI" id="CHEBI:32395"/>
        <dbReference type="ChEBI" id="CHEBI:57287"/>
        <dbReference type="ChEBI" id="CHEBI:57368"/>
    </reaction>
    <physiologicalReaction direction="left-to-right" evidence="13">
        <dbReference type="Rhea" id="RHEA:40152"/>
    </physiologicalReaction>
</comment>
<evidence type="ECO:0000256" key="20">
    <source>
        <dbReference type="ARBA" id="ARBA00047734"/>
    </source>
</evidence>
<comment type="catalytic activity">
    <reaction evidence="22">
        <text>dodecanoyl-CoA + H2O = dodecanoate + CoA + H(+)</text>
        <dbReference type="Rhea" id="RHEA:30135"/>
        <dbReference type="ChEBI" id="CHEBI:15377"/>
        <dbReference type="ChEBI" id="CHEBI:15378"/>
        <dbReference type="ChEBI" id="CHEBI:18262"/>
        <dbReference type="ChEBI" id="CHEBI:57287"/>
        <dbReference type="ChEBI" id="CHEBI:57375"/>
    </reaction>
    <physiologicalReaction direction="left-to-right" evidence="22">
        <dbReference type="Rhea" id="RHEA:30136"/>
    </physiologicalReaction>
</comment>
<evidence type="ECO:0000313" key="25">
    <source>
        <dbReference type="EMBL" id="GAA3383368.1"/>
    </source>
</evidence>
<evidence type="ECO:0000256" key="23">
    <source>
        <dbReference type="ARBA" id="ARBA00048180"/>
    </source>
</evidence>
<keyword evidence="7" id="KW-0378">Hydrolase</keyword>
<dbReference type="EC" id="3.1.2.2" evidence="16"/>
<comment type="catalytic activity">
    <reaction evidence="20">
        <text>hexadecanoyl-CoA + H2O = hexadecanoate + CoA + H(+)</text>
        <dbReference type="Rhea" id="RHEA:16645"/>
        <dbReference type="ChEBI" id="CHEBI:7896"/>
        <dbReference type="ChEBI" id="CHEBI:15377"/>
        <dbReference type="ChEBI" id="CHEBI:15378"/>
        <dbReference type="ChEBI" id="CHEBI:57287"/>
        <dbReference type="ChEBI" id="CHEBI:57379"/>
        <dbReference type="EC" id="3.1.2.2"/>
    </reaction>
    <physiologicalReaction direction="left-to-right" evidence="20">
        <dbReference type="Rhea" id="RHEA:16646"/>
    </physiologicalReaction>
</comment>
<comment type="caution">
    <text evidence="25">The sequence shown here is derived from an EMBL/GenBank/DDBJ whole genome shotgun (WGS) entry which is preliminary data.</text>
</comment>
<evidence type="ECO:0000256" key="13">
    <source>
        <dbReference type="ARBA" id="ARBA00035852"/>
    </source>
</evidence>
<dbReference type="InterPro" id="IPR052365">
    <property type="entry name" value="THEM4/THEM5_acyl-CoA_thioest"/>
</dbReference>
<evidence type="ECO:0000256" key="1">
    <source>
        <dbReference type="ARBA" id="ARBA00004170"/>
    </source>
</evidence>
<evidence type="ECO:0000256" key="15">
    <source>
        <dbReference type="ARBA" id="ARBA00038456"/>
    </source>
</evidence>
<evidence type="ECO:0000256" key="6">
    <source>
        <dbReference type="ARBA" id="ARBA00022703"/>
    </source>
</evidence>
<evidence type="ECO:0000256" key="2">
    <source>
        <dbReference type="ARBA" id="ARBA00004496"/>
    </source>
</evidence>
<name>A0ABP6SR19_9ACTN</name>
<keyword evidence="8" id="KW-0276">Fatty acid metabolism</keyword>
<evidence type="ECO:0000256" key="9">
    <source>
        <dbReference type="ARBA" id="ARBA00022946"/>
    </source>
</evidence>
<dbReference type="Pfam" id="PF03061">
    <property type="entry name" value="4HBT"/>
    <property type="match status" value="1"/>
</dbReference>
<dbReference type="InterPro" id="IPR029069">
    <property type="entry name" value="HotDog_dom_sf"/>
</dbReference>
<protein>
    <recommendedName>
        <fullName evidence="17">Acyl-coenzyme A thioesterase THEM4</fullName>
        <ecNumber evidence="16">3.1.2.2</ecNumber>
    </recommendedName>
    <alternativeName>
        <fullName evidence="18">Thioesterase superfamily member 4</fullName>
    </alternativeName>
</protein>
<evidence type="ECO:0000256" key="19">
    <source>
        <dbReference type="ARBA" id="ARBA00047588"/>
    </source>
</evidence>
<evidence type="ECO:0000256" key="21">
    <source>
        <dbReference type="ARBA" id="ARBA00047969"/>
    </source>
</evidence>
<dbReference type="RefSeq" id="WP_345726662.1">
    <property type="nucleotide sequence ID" value="NZ_BAAAYN010000005.1"/>
</dbReference>
<proteinExistence type="inferred from homology"/>
<comment type="catalytic activity">
    <reaction evidence="23">
        <text>tetradecanoyl-CoA + H2O = tetradecanoate + CoA + H(+)</text>
        <dbReference type="Rhea" id="RHEA:40119"/>
        <dbReference type="ChEBI" id="CHEBI:15377"/>
        <dbReference type="ChEBI" id="CHEBI:15378"/>
        <dbReference type="ChEBI" id="CHEBI:30807"/>
        <dbReference type="ChEBI" id="CHEBI:57287"/>
        <dbReference type="ChEBI" id="CHEBI:57385"/>
    </reaction>
    <physiologicalReaction direction="left-to-right" evidence="23">
        <dbReference type="Rhea" id="RHEA:40120"/>
    </physiologicalReaction>
</comment>
<dbReference type="CDD" id="cd03443">
    <property type="entry name" value="PaaI_thioesterase"/>
    <property type="match status" value="1"/>
</dbReference>
<keyword evidence="10" id="KW-0443">Lipid metabolism</keyword>
<evidence type="ECO:0000259" key="24">
    <source>
        <dbReference type="Pfam" id="PF03061"/>
    </source>
</evidence>
<keyword evidence="9" id="KW-0809">Transit peptide</keyword>
<dbReference type="Proteomes" id="UP001501676">
    <property type="component" value="Unassembled WGS sequence"/>
</dbReference>
<keyword evidence="12" id="KW-0966">Cell projection</keyword>
<dbReference type="SUPFAM" id="SSF54637">
    <property type="entry name" value="Thioesterase/thiol ester dehydrase-isomerase"/>
    <property type="match status" value="1"/>
</dbReference>
<comment type="subcellular location">
    <subcellularLocation>
        <location evidence="3">Cell projection</location>
        <location evidence="3">Ruffle membrane</location>
    </subcellularLocation>
    <subcellularLocation>
        <location evidence="2">Cytoplasm</location>
    </subcellularLocation>
    <subcellularLocation>
        <location evidence="1">Membrane</location>
        <topology evidence="1">Peripheral membrane protein</topology>
    </subcellularLocation>
</comment>
<evidence type="ECO:0000256" key="4">
    <source>
        <dbReference type="ARBA" id="ARBA00022475"/>
    </source>
</evidence>
<keyword evidence="26" id="KW-1185">Reference proteome</keyword>
<evidence type="ECO:0000256" key="10">
    <source>
        <dbReference type="ARBA" id="ARBA00023098"/>
    </source>
</evidence>
<organism evidence="25 26">
    <name type="scientific">Cryptosporangium minutisporangium</name>
    <dbReference type="NCBI Taxonomy" id="113569"/>
    <lineage>
        <taxon>Bacteria</taxon>
        <taxon>Bacillati</taxon>
        <taxon>Actinomycetota</taxon>
        <taxon>Actinomycetes</taxon>
        <taxon>Cryptosporangiales</taxon>
        <taxon>Cryptosporangiaceae</taxon>
        <taxon>Cryptosporangium</taxon>
    </lineage>
</organism>
<evidence type="ECO:0000256" key="22">
    <source>
        <dbReference type="ARBA" id="ARBA00048074"/>
    </source>
</evidence>
<evidence type="ECO:0000256" key="5">
    <source>
        <dbReference type="ARBA" id="ARBA00022490"/>
    </source>
</evidence>
<dbReference type="PANTHER" id="PTHR12418:SF19">
    <property type="entry name" value="ACYL-COENZYME A THIOESTERASE THEM4"/>
    <property type="match status" value="1"/>
</dbReference>
<evidence type="ECO:0000256" key="7">
    <source>
        <dbReference type="ARBA" id="ARBA00022801"/>
    </source>
</evidence>
<evidence type="ECO:0000256" key="14">
    <source>
        <dbReference type="ARBA" id="ARBA00037002"/>
    </source>
</evidence>
<reference evidence="26" key="1">
    <citation type="journal article" date="2019" name="Int. J. Syst. Evol. Microbiol.">
        <title>The Global Catalogue of Microorganisms (GCM) 10K type strain sequencing project: providing services to taxonomists for standard genome sequencing and annotation.</title>
        <authorList>
            <consortium name="The Broad Institute Genomics Platform"/>
            <consortium name="The Broad Institute Genome Sequencing Center for Infectious Disease"/>
            <person name="Wu L."/>
            <person name="Ma J."/>
        </authorList>
    </citation>
    <scope>NUCLEOTIDE SEQUENCE [LARGE SCALE GENOMIC DNA]</scope>
    <source>
        <strain evidence="26">JCM 9458</strain>
    </source>
</reference>
<comment type="catalytic activity">
    <reaction evidence="21">
        <text>decanoyl-CoA + H2O = decanoate + CoA + H(+)</text>
        <dbReference type="Rhea" id="RHEA:40059"/>
        <dbReference type="ChEBI" id="CHEBI:15377"/>
        <dbReference type="ChEBI" id="CHEBI:15378"/>
        <dbReference type="ChEBI" id="CHEBI:27689"/>
        <dbReference type="ChEBI" id="CHEBI:57287"/>
        <dbReference type="ChEBI" id="CHEBI:61430"/>
    </reaction>
    <physiologicalReaction direction="left-to-right" evidence="21">
        <dbReference type="Rhea" id="RHEA:40060"/>
    </physiologicalReaction>
</comment>
<evidence type="ECO:0000256" key="12">
    <source>
        <dbReference type="ARBA" id="ARBA00023273"/>
    </source>
</evidence>
<dbReference type="Gene3D" id="3.10.129.10">
    <property type="entry name" value="Hotdog Thioesterase"/>
    <property type="match status" value="1"/>
</dbReference>
<evidence type="ECO:0000256" key="8">
    <source>
        <dbReference type="ARBA" id="ARBA00022832"/>
    </source>
</evidence>
<dbReference type="PANTHER" id="PTHR12418">
    <property type="entry name" value="ACYL-COENZYME A THIOESTERASE THEM4"/>
    <property type="match status" value="1"/>
</dbReference>
<evidence type="ECO:0000256" key="17">
    <source>
        <dbReference type="ARBA" id="ARBA00040123"/>
    </source>
</evidence>
<sequence>MSSSLQGRAELVARLRELNALSVIAELDDARAAEVAERVDELARELRGPSAQQPWYFRPGAAPVETGDAWALFNPVSPPLRMRVDGGRATGTTVLGPEFGGPPKVVHGGYVAVLLDHALGIYLHGVGRSSLTAQLSVRYLAPTPLGSRLTVEASHSEIDGTTTYAWATVSVEGRVTARAEGRFVLGRGKWRS</sequence>
<keyword evidence="11" id="KW-0472">Membrane</keyword>
<evidence type="ECO:0000256" key="16">
    <source>
        <dbReference type="ARBA" id="ARBA00038848"/>
    </source>
</evidence>
<feature type="domain" description="Thioesterase" evidence="24">
    <location>
        <begin position="105"/>
        <end position="171"/>
    </location>
</feature>
<accession>A0ABP6SR19</accession>
<comment type="catalytic activity">
    <reaction evidence="14">
        <text>(9Z)-octadecenoyl-CoA + H2O = (9Z)-octadecenoate + CoA + H(+)</text>
        <dbReference type="Rhea" id="RHEA:40139"/>
        <dbReference type="ChEBI" id="CHEBI:15377"/>
        <dbReference type="ChEBI" id="CHEBI:15378"/>
        <dbReference type="ChEBI" id="CHEBI:30823"/>
        <dbReference type="ChEBI" id="CHEBI:57287"/>
        <dbReference type="ChEBI" id="CHEBI:57387"/>
    </reaction>
    <physiologicalReaction direction="left-to-right" evidence="14">
        <dbReference type="Rhea" id="RHEA:40140"/>
    </physiologicalReaction>
</comment>
<comment type="catalytic activity">
    <reaction evidence="19">
        <text>octanoyl-CoA + H2O = octanoate + CoA + H(+)</text>
        <dbReference type="Rhea" id="RHEA:30143"/>
        <dbReference type="ChEBI" id="CHEBI:15377"/>
        <dbReference type="ChEBI" id="CHEBI:15378"/>
        <dbReference type="ChEBI" id="CHEBI:25646"/>
        <dbReference type="ChEBI" id="CHEBI:57287"/>
        <dbReference type="ChEBI" id="CHEBI:57386"/>
    </reaction>
    <physiologicalReaction direction="left-to-right" evidence="19">
        <dbReference type="Rhea" id="RHEA:30144"/>
    </physiologicalReaction>
</comment>
<keyword evidence="4" id="KW-1003">Cell membrane</keyword>
<dbReference type="InterPro" id="IPR006683">
    <property type="entry name" value="Thioestr_dom"/>
</dbReference>
<evidence type="ECO:0000313" key="26">
    <source>
        <dbReference type="Proteomes" id="UP001501676"/>
    </source>
</evidence>
<keyword evidence="6" id="KW-0053">Apoptosis</keyword>
<comment type="similarity">
    <text evidence="15">Belongs to the THEM4/THEM5 thioesterase family.</text>
</comment>
<evidence type="ECO:0000256" key="11">
    <source>
        <dbReference type="ARBA" id="ARBA00023136"/>
    </source>
</evidence>
<dbReference type="EMBL" id="BAAAYN010000005">
    <property type="protein sequence ID" value="GAA3383368.1"/>
    <property type="molecule type" value="Genomic_DNA"/>
</dbReference>
<evidence type="ECO:0000256" key="3">
    <source>
        <dbReference type="ARBA" id="ARBA00004632"/>
    </source>
</evidence>
<evidence type="ECO:0000256" key="18">
    <source>
        <dbReference type="ARBA" id="ARBA00043210"/>
    </source>
</evidence>